<organism evidence="1">
    <name type="scientific">bioreactor metagenome</name>
    <dbReference type="NCBI Taxonomy" id="1076179"/>
    <lineage>
        <taxon>unclassified sequences</taxon>
        <taxon>metagenomes</taxon>
        <taxon>ecological metagenomes</taxon>
    </lineage>
</organism>
<gene>
    <name evidence="1" type="ORF">SDC9_114458</name>
</gene>
<dbReference type="EMBL" id="VSSQ01021747">
    <property type="protein sequence ID" value="MPM67535.1"/>
    <property type="molecule type" value="Genomic_DNA"/>
</dbReference>
<name>A0A645BQH1_9ZZZZ</name>
<accession>A0A645BQH1</accession>
<reference evidence="1" key="1">
    <citation type="submission" date="2019-08" db="EMBL/GenBank/DDBJ databases">
        <authorList>
            <person name="Kucharzyk K."/>
            <person name="Murdoch R.W."/>
            <person name="Higgins S."/>
            <person name="Loffler F."/>
        </authorList>
    </citation>
    <scope>NUCLEOTIDE SEQUENCE</scope>
</reference>
<protein>
    <submittedName>
        <fullName evidence="1">Uncharacterized protein</fullName>
    </submittedName>
</protein>
<dbReference type="AlphaFoldDB" id="A0A645BQH1"/>
<evidence type="ECO:0000313" key="1">
    <source>
        <dbReference type="EMBL" id="MPM67535.1"/>
    </source>
</evidence>
<proteinExistence type="predicted"/>
<sequence length="129" mass="14313">MVLFAEHVVDGNLRLAVGRMRQHRLAVDVARGIHFGQVRLHKPVGHDRATLGQNADVLKADARARRAAADREQHLVGRLAHGLAVDFEYDRIRLHLGHLGRKQELDALLLIRFLKEGTDILIGLAGDVG</sequence>
<comment type="caution">
    <text evidence="1">The sequence shown here is derived from an EMBL/GenBank/DDBJ whole genome shotgun (WGS) entry which is preliminary data.</text>
</comment>